<gene>
    <name evidence="1" type="ORF">FSPOR_2712</name>
</gene>
<dbReference type="EMBL" id="PXOF01000034">
    <property type="protein sequence ID" value="RGP72501.1"/>
    <property type="molecule type" value="Genomic_DNA"/>
</dbReference>
<protein>
    <submittedName>
        <fullName evidence="1">Uncharacterized protein</fullName>
    </submittedName>
</protein>
<accession>A0A395SJD6</accession>
<keyword evidence="2" id="KW-1185">Reference proteome</keyword>
<comment type="caution">
    <text evidence="1">The sequence shown here is derived from an EMBL/GenBank/DDBJ whole genome shotgun (WGS) entry which is preliminary data.</text>
</comment>
<reference evidence="1 2" key="1">
    <citation type="journal article" date="2018" name="PLoS Pathog.">
        <title>Evolution of structural diversity of trichothecenes, a family of toxins produced by plant pathogenic and entomopathogenic fungi.</title>
        <authorList>
            <person name="Proctor R.H."/>
            <person name="McCormick S.P."/>
            <person name="Kim H.S."/>
            <person name="Cardoza R.E."/>
            <person name="Stanley A.M."/>
            <person name="Lindo L."/>
            <person name="Kelly A."/>
            <person name="Brown D.W."/>
            <person name="Lee T."/>
            <person name="Vaughan M.M."/>
            <person name="Alexander N.J."/>
            <person name="Busman M."/>
            <person name="Gutierrez S."/>
        </authorList>
    </citation>
    <scope>NUCLEOTIDE SEQUENCE [LARGE SCALE GENOMIC DNA]</scope>
    <source>
        <strain evidence="1 2">NRRL 3299</strain>
    </source>
</reference>
<dbReference type="AlphaFoldDB" id="A0A395SJD6"/>
<evidence type="ECO:0000313" key="1">
    <source>
        <dbReference type="EMBL" id="RGP72501.1"/>
    </source>
</evidence>
<evidence type="ECO:0000313" key="2">
    <source>
        <dbReference type="Proteomes" id="UP000266152"/>
    </source>
</evidence>
<name>A0A395SJD6_FUSSP</name>
<organism evidence="1 2">
    <name type="scientific">Fusarium sporotrichioides</name>
    <dbReference type="NCBI Taxonomy" id="5514"/>
    <lineage>
        <taxon>Eukaryota</taxon>
        <taxon>Fungi</taxon>
        <taxon>Dikarya</taxon>
        <taxon>Ascomycota</taxon>
        <taxon>Pezizomycotina</taxon>
        <taxon>Sordariomycetes</taxon>
        <taxon>Hypocreomycetidae</taxon>
        <taxon>Hypocreales</taxon>
        <taxon>Nectriaceae</taxon>
        <taxon>Fusarium</taxon>
    </lineage>
</organism>
<sequence>MAARSGEEPIRLLAKVIDSELVKSKNILAYLKRRATAHGCYYDRFPQWPDQPSQLEHIEAFVELLDDLKDKNGDSNAISELQRDLRAQMHKDDCGESEVRHCRSLADRIQCVIDATMSALRAKIA</sequence>
<dbReference type="Proteomes" id="UP000266152">
    <property type="component" value="Unassembled WGS sequence"/>
</dbReference>
<proteinExistence type="predicted"/>